<dbReference type="InterPro" id="IPR036388">
    <property type="entry name" value="WH-like_DNA-bd_sf"/>
</dbReference>
<dbReference type="InterPro" id="IPR014284">
    <property type="entry name" value="RNA_pol_sigma-70_dom"/>
</dbReference>
<dbReference type="GO" id="GO:0006352">
    <property type="term" value="P:DNA-templated transcription initiation"/>
    <property type="evidence" value="ECO:0007669"/>
    <property type="project" value="InterPro"/>
</dbReference>
<feature type="domain" description="RNA polymerase sigma-70 region 2" evidence="6">
    <location>
        <begin position="16"/>
        <end position="76"/>
    </location>
</feature>
<evidence type="ECO:0000259" key="6">
    <source>
        <dbReference type="Pfam" id="PF04542"/>
    </source>
</evidence>
<gene>
    <name evidence="8" type="ORF">Vau01_117180</name>
</gene>
<comment type="similarity">
    <text evidence="1">Belongs to the sigma-70 factor family. ECF subfamily.</text>
</comment>
<proteinExistence type="inferred from homology"/>
<keyword evidence="3" id="KW-0731">Sigma factor</keyword>
<dbReference type="RefSeq" id="WP_239152952.1">
    <property type="nucleotide sequence ID" value="NZ_BOPG01000111.1"/>
</dbReference>
<dbReference type="Pfam" id="PF04542">
    <property type="entry name" value="Sigma70_r2"/>
    <property type="match status" value="1"/>
</dbReference>
<dbReference type="EMBL" id="BOPG01000111">
    <property type="protein sequence ID" value="GIJ64202.1"/>
    <property type="molecule type" value="Genomic_DNA"/>
</dbReference>
<dbReference type="AlphaFoldDB" id="A0A8J3ZHG4"/>
<evidence type="ECO:0000256" key="2">
    <source>
        <dbReference type="ARBA" id="ARBA00023015"/>
    </source>
</evidence>
<keyword evidence="8" id="KW-0240">DNA-directed RNA polymerase</keyword>
<keyword evidence="9" id="KW-1185">Reference proteome</keyword>
<dbReference type="Pfam" id="PF04545">
    <property type="entry name" value="Sigma70_r4"/>
    <property type="match status" value="1"/>
</dbReference>
<dbReference type="NCBIfam" id="TIGR02983">
    <property type="entry name" value="SigE-fam_strep"/>
    <property type="match status" value="1"/>
</dbReference>
<dbReference type="InterPro" id="IPR039425">
    <property type="entry name" value="RNA_pol_sigma-70-like"/>
</dbReference>
<dbReference type="GO" id="GO:0000428">
    <property type="term" value="C:DNA-directed RNA polymerase complex"/>
    <property type="evidence" value="ECO:0007669"/>
    <property type="project" value="UniProtKB-KW"/>
</dbReference>
<dbReference type="InterPro" id="IPR014325">
    <property type="entry name" value="RNA_pol_sigma-E_actinobac"/>
</dbReference>
<sequence>MEWNDFDAFVRARTTGLLRYGYALTGSQHDAADLVQEALARLGVAWNRVRNRSDPEGYVRTTMARLHVSWWRRRRRERLVGTVPDVPYTDTGLAGVDGHHGLWQTLATLPPRQRAVLVLRYYEQRSDDEIAEVLGVSRGTVRSQAFRGLEKLRERWNDRSALPIGERE</sequence>
<name>A0A8J3ZHG4_9ACTN</name>
<evidence type="ECO:0000256" key="1">
    <source>
        <dbReference type="ARBA" id="ARBA00010641"/>
    </source>
</evidence>
<evidence type="ECO:0000256" key="4">
    <source>
        <dbReference type="ARBA" id="ARBA00023125"/>
    </source>
</evidence>
<evidence type="ECO:0000313" key="9">
    <source>
        <dbReference type="Proteomes" id="UP000612585"/>
    </source>
</evidence>
<comment type="caution">
    <text evidence="8">The sequence shown here is derived from an EMBL/GenBank/DDBJ whole genome shotgun (WGS) entry which is preliminary data.</text>
</comment>
<dbReference type="InterPro" id="IPR013324">
    <property type="entry name" value="RNA_pol_sigma_r3/r4-like"/>
</dbReference>
<evidence type="ECO:0000313" key="8">
    <source>
        <dbReference type="EMBL" id="GIJ64202.1"/>
    </source>
</evidence>
<keyword evidence="2" id="KW-0805">Transcription regulation</keyword>
<dbReference type="GO" id="GO:0016987">
    <property type="term" value="F:sigma factor activity"/>
    <property type="evidence" value="ECO:0007669"/>
    <property type="project" value="UniProtKB-KW"/>
</dbReference>
<evidence type="ECO:0000256" key="5">
    <source>
        <dbReference type="ARBA" id="ARBA00023163"/>
    </source>
</evidence>
<dbReference type="PANTHER" id="PTHR43133:SF50">
    <property type="entry name" value="ECF RNA POLYMERASE SIGMA FACTOR SIGM"/>
    <property type="match status" value="1"/>
</dbReference>
<keyword evidence="5" id="KW-0804">Transcription</keyword>
<dbReference type="InterPro" id="IPR007627">
    <property type="entry name" value="RNA_pol_sigma70_r2"/>
</dbReference>
<protein>
    <submittedName>
        <fullName evidence="8">DNA-directed RNA polymerase sigma-70 factor</fullName>
    </submittedName>
</protein>
<keyword evidence="4" id="KW-0238">DNA-binding</keyword>
<dbReference type="Gene3D" id="1.10.10.10">
    <property type="entry name" value="Winged helix-like DNA-binding domain superfamily/Winged helix DNA-binding domain"/>
    <property type="match status" value="1"/>
</dbReference>
<dbReference type="NCBIfam" id="TIGR02937">
    <property type="entry name" value="sigma70-ECF"/>
    <property type="match status" value="1"/>
</dbReference>
<dbReference type="InterPro" id="IPR007630">
    <property type="entry name" value="RNA_pol_sigma70_r4"/>
</dbReference>
<evidence type="ECO:0000259" key="7">
    <source>
        <dbReference type="Pfam" id="PF04545"/>
    </source>
</evidence>
<organism evidence="8 9">
    <name type="scientific">Virgisporangium aurantiacum</name>
    <dbReference type="NCBI Taxonomy" id="175570"/>
    <lineage>
        <taxon>Bacteria</taxon>
        <taxon>Bacillati</taxon>
        <taxon>Actinomycetota</taxon>
        <taxon>Actinomycetes</taxon>
        <taxon>Micromonosporales</taxon>
        <taxon>Micromonosporaceae</taxon>
        <taxon>Virgisporangium</taxon>
    </lineage>
</organism>
<dbReference type="Proteomes" id="UP000612585">
    <property type="component" value="Unassembled WGS sequence"/>
</dbReference>
<dbReference type="SUPFAM" id="SSF88946">
    <property type="entry name" value="Sigma2 domain of RNA polymerase sigma factors"/>
    <property type="match status" value="1"/>
</dbReference>
<dbReference type="SUPFAM" id="SSF88659">
    <property type="entry name" value="Sigma3 and sigma4 domains of RNA polymerase sigma factors"/>
    <property type="match status" value="1"/>
</dbReference>
<evidence type="ECO:0000256" key="3">
    <source>
        <dbReference type="ARBA" id="ARBA00023082"/>
    </source>
</evidence>
<dbReference type="Gene3D" id="1.10.1740.10">
    <property type="match status" value="1"/>
</dbReference>
<feature type="domain" description="RNA polymerase sigma-70 region 4" evidence="7">
    <location>
        <begin position="106"/>
        <end position="154"/>
    </location>
</feature>
<dbReference type="GO" id="GO:0003677">
    <property type="term" value="F:DNA binding"/>
    <property type="evidence" value="ECO:0007669"/>
    <property type="project" value="UniProtKB-KW"/>
</dbReference>
<accession>A0A8J3ZHG4</accession>
<dbReference type="InterPro" id="IPR013325">
    <property type="entry name" value="RNA_pol_sigma_r2"/>
</dbReference>
<dbReference type="CDD" id="cd06171">
    <property type="entry name" value="Sigma70_r4"/>
    <property type="match status" value="1"/>
</dbReference>
<reference evidence="8" key="1">
    <citation type="submission" date="2021-01" db="EMBL/GenBank/DDBJ databases">
        <title>Whole genome shotgun sequence of Virgisporangium aurantiacum NBRC 16421.</title>
        <authorList>
            <person name="Komaki H."/>
            <person name="Tamura T."/>
        </authorList>
    </citation>
    <scope>NUCLEOTIDE SEQUENCE</scope>
    <source>
        <strain evidence="8">NBRC 16421</strain>
    </source>
</reference>
<dbReference type="PANTHER" id="PTHR43133">
    <property type="entry name" value="RNA POLYMERASE ECF-TYPE SIGMA FACTO"/>
    <property type="match status" value="1"/>
</dbReference>